<gene>
    <name evidence="1" type="ORF">Forpi1262_v016833</name>
</gene>
<dbReference type="EMBL" id="JAELUR010000021">
    <property type="protein sequence ID" value="KAG7415016.1"/>
    <property type="molecule type" value="Genomic_DNA"/>
</dbReference>
<evidence type="ECO:0000313" key="2">
    <source>
        <dbReference type="Proteomes" id="UP000693942"/>
    </source>
</evidence>
<organism evidence="1 2">
    <name type="scientific">Fusarium oxysporum f. sp. raphani</name>
    <dbReference type="NCBI Taxonomy" id="96318"/>
    <lineage>
        <taxon>Eukaryota</taxon>
        <taxon>Fungi</taxon>
        <taxon>Dikarya</taxon>
        <taxon>Ascomycota</taxon>
        <taxon>Pezizomycotina</taxon>
        <taxon>Sordariomycetes</taxon>
        <taxon>Hypocreomycetidae</taxon>
        <taxon>Hypocreales</taxon>
        <taxon>Nectriaceae</taxon>
        <taxon>Fusarium</taxon>
        <taxon>Fusarium oxysporum species complex</taxon>
    </lineage>
</organism>
<dbReference type="AlphaFoldDB" id="A0A8J5NXP1"/>
<reference evidence="1" key="1">
    <citation type="submission" date="2021-04" db="EMBL/GenBank/DDBJ databases">
        <title>First draft genome resource for Brassicaceae pathogens Fusarium oxysporum f. sp. raphani and Fusarium oxysporum f. sp. rapae.</title>
        <authorList>
            <person name="Asai S."/>
        </authorList>
    </citation>
    <scope>NUCLEOTIDE SEQUENCE</scope>
    <source>
        <strain evidence="1">Tf1262</strain>
    </source>
</reference>
<dbReference type="Proteomes" id="UP000693942">
    <property type="component" value="Unassembled WGS sequence"/>
</dbReference>
<comment type="caution">
    <text evidence="1">The sequence shown here is derived from an EMBL/GenBank/DDBJ whole genome shotgun (WGS) entry which is preliminary data.</text>
</comment>
<protein>
    <submittedName>
        <fullName evidence="1">Uncharacterized protein</fullName>
    </submittedName>
</protein>
<name>A0A8J5NXP1_FUSOX</name>
<accession>A0A8J5NXP1</accession>
<evidence type="ECO:0000313" key="1">
    <source>
        <dbReference type="EMBL" id="KAG7415016.1"/>
    </source>
</evidence>
<proteinExistence type="predicted"/>
<sequence>MEANAGSLDLEKEALLREGFVDLDDQEVGEDVWKFEQDEFPFHTQASLDLLQKHILDNSRVRPIVEWFFGGNRCVLAHYLRYGPLPGKIECFQTGVQEKDRRALMIYLLAKGSRVNFYAYSHLRAFPTIGGRRLTYELAPDALQEAGCQVHEKNFSVGGSVIVDARLGREISAGYAITVGFMTEELVAKMRPMVLPNDAGLKEKVSGMQSEKIGLNFAFQ</sequence>